<organism evidence="2 3">
    <name type="scientific">Panaeolus cyanescens</name>
    <dbReference type="NCBI Taxonomy" id="181874"/>
    <lineage>
        <taxon>Eukaryota</taxon>
        <taxon>Fungi</taxon>
        <taxon>Dikarya</taxon>
        <taxon>Basidiomycota</taxon>
        <taxon>Agaricomycotina</taxon>
        <taxon>Agaricomycetes</taxon>
        <taxon>Agaricomycetidae</taxon>
        <taxon>Agaricales</taxon>
        <taxon>Agaricineae</taxon>
        <taxon>Galeropsidaceae</taxon>
        <taxon>Panaeolus</taxon>
    </lineage>
</organism>
<accession>A0A409W0F7</accession>
<dbReference type="Proteomes" id="UP000284842">
    <property type="component" value="Unassembled WGS sequence"/>
</dbReference>
<dbReference type="EMBL" id="NHTK01005890">
    <property type="protein sequence ID" value="PPQ71996.1"/>
    <property type="molecule type" value="Genomic_DNA"/>
</dbReference>
<evidence type="ECO:0000313" key="3">
    <source>
        <dbReference type="Proteomes" id="UP000284842"/>
    </source>
</evidence>
<sequence length="336" mass="37835">MERDNDSPMNDPQPPSTNLPAQPENSTTEWDNLYAIMPLSVWFKAENTLFVLEISRWVPESSYMSRLHQAISSFQLTTPTGSNVEHSNVAGASAENPIVLQNVTKAEMDTFVEYISIKRTWLNATAASTQQIARDDVMQCIKIARLWGLTSVESNLLLKLDLLKQTPAFQLYAALKFQDQSDIARVIRKLIYTPLNESDDLGLLPHKVYRQLTLARDAIVIQRSSIAALFPMIMRIDHGIPDHQRCILSCYDLWRTHIAEPLLGSQATTLSCRDTLIKALDKSVIINKACAKHMQGDLLGNSDWKDTWNQEGIILNGSLDVIMAAFNQDEDEISFT</sequence>
<dbReference type="InParanoid" id="A0A409W0F7"/>
<proteinExistence type="predicted"/>
<keyword evidence="3" id="KW-1185">Reference proteome</keyword>
<comment type="caution">
    <text evidence="2">The sequence shown here is derived from an EMBL/GenBank/DDBJ whole genome shotgun (WGS) entry which is preliminary data.</text>
</comment>
<feature type="region of interest" description="Disordered" evidence="1">
    <location>
        <begin position="1"/>
        <end position="26"/>
    </location>
</feature>
<name>A0A409W0F7_9AGAR</name>
<dbReference type="OrthoDB" id="3107661at2759"/>
<gene>
    <name evidence="2" type="ORF">CVT24_008266</name>
</gene>
<protein>
    <submittedName>
        <fullName evidence="2">Uncharacterized protein</fullName>
    </submittedName>
</protein>
<reference evidence="2 3" key="1">
    <citation type="journal article" date="2018" name="Evol. Lett.">
        <title>Horizontal gene cluster transfer increased hallucinogenic mushroom diversity.</title>
        <authorList>
            <person name="Reynolds H.T."/>
            <person name="Vijayakumar V."/>
            <person name="Gluck-Thaler E."/>
            <person name="Korotkin H.B."/>
            <person name="Matheny P.B."/>
            <person name="Slot J.C."/>
        </authorList>
    </citation>
    <scope>NUCLEOTIDE SEQUENCE [LARGE SCALE GENOMIC DNA]</scope>
    <source>
        <strain evidence="2 3">2629</strain>
    </source>
</reference>
<evidence type="ECO:0000313" key="2">
    <source>
        <dbReference type="EMBL" id="PPQ71996.1"/>
    </source>
</evidence>
<evidence type="ECO:0000256" key="1">
    <source>
        <dbReference type="SAM" id="MobiDB-lite"/>
    </source>
</evidence>
<dbReference type="AlphaFoldDB" id="A0A409W0F7"/>